<organism evidence="2 3">
    <name type="scientific">Halorubrum ruber</name>
    <dbReference type="NCBI Taxonomy" id="2982524"/>
    <lineage>
        <taxon>Archaea</taxon>
        <taxon>Methanobacteriati</taxon>
        <taxon>Methanobacteriota</taxon>
        <taxon>Stenosarchaea group</taxon>
        <taxon>Halobacteria</taxon>
        <taxon>Halobacteriales</taxon>
        <taxon>Haloferacaceae</taxon>
        <taxon>Halorubrum</taxon>
    </lineage>
</organism>
<dbReference type="Gene3D" id="3.40.50.150">
    <property type="entry name" value="Vaccinia Virus protein VP39"/>
    <property type="match status" value="1"/>
</dbReference>
<dbReference type="Proteomes" id="UP000679341">
    <property type="component" value="Chromosome"/>
</dbReference>
<keyword evidence="2" id="KW-0489">Methyltransferase</keyword>
<dbReference type="AlphaFoldDB" id="A0A8T8LLV2"/>
<keyword evidence="2" id="KW-0808">Transferase</keyword>
<dbReference type="Pfam" id="PF08241">
    <property type="entry name" value="Methyltransf_11"/>
    <property type="match status" value="1"/>
</dbReference>
<dbReference type="GO" id="GO:0008757">
    <property type="term" value="F:S-adenosylmethionine-dependent methyltransferase activity"/>
    <property type="evidence" value="ECO:0007669"/>
    <property type="project" value="InterPro"/>
</dbReference>
<dbReference type="EMBL" id="CP073695">
    <property type="protein sequence ID" value="QUO47865.1"/>
    <property type="molecule type" value="Genomic_DNA"/>
</dbReference>
<accession>A0A8T8LLV2</accession>
<dbReference type="InterPro" id="IPR013216">
    <property type="entry name" value="Methyltransf_11"/>
</dbReference>
<dbReference type="GO" id="GO:0032259">
    <property type="term" value="P:methylation"/>
    <property type="evidence" value="ECO:0007669"/>
    <property type="project" value="UniProtKB-KW"/>
</dbReference>
<proteinExistence type="predicted"/>
<sequence>MERFQNTGQPDWDWWGKLWPTPGATLRDLGIGAGQSVAEVGCGSGYFALPAARIVEPAPVYAVDLDESLLGELESLAERQAVGNVVPVHGDARNLAELLPERVDALVVANTFHGVDDRAEFVAEAFDAIEPGGSLIVVNWHDRPREATTVGGEPRGPPTELRMTPEETAEAVTRAAAFELDRRIELPPYHYAVVFRR</sequence>
<dbReference type="KEGG" id="hss:J7656_00325"/>
<dbReference type="GeneID" id="64825939"/>
<dbReference type="RefSeq" id="WP_211553752.1">
    <property type="nucleotide sequence ID" value="NZ_CP073695.1"/>
</dbReference>
<protein>
    <submittedName>
        <fullName evidence="2">Class I SAM-dependent methyltransferase</fullName>
    </submittedName>
</protein>
<keyword evidence="3" id="KW-1185">Reference proteome</keyword>
<evidence type="ECO:0000313" key="3">
    <source>
        <dbReference type="Proteomes" id="UP000679341"/>
    </source>
</evidence>
<dbReference type="InterPro" id="IPR029063">
    <property type="entry name" value="SAM-dependent_MTases_sf"/>
</dbReference>
<dbReference type="OrthoDB" id="1018at2157"/>
<evidence type="ECO:0000313" key="2">
    <source>
        <dbReference type="EMBL" id="QUO47865.1"/>
    </source>
</evidence>
<reference evidence="2 3" key="1">
    <citation type="submission" date="2021-03" db="EMBL/GenBank/DDBJ databases">
        <title>Halorubrum sodomense MBLA0099, Whole genome shotgun sequencing.</title>
        <authorList>
            <person name="Seo M.-J."/>
            <person name="Cho E.-S."/>
            <person name="Hwang C.Y."/>
        </authorList>
    </citation>
    <scope>NUCLEOTIDE SEQUENCE [LARGE SCALE GENOMIC DNA]</scope>
    <source>
        <strain evidence="2 3">MBLA0099</strain>
    </source>
</reference>
<gene>
    <name evidence="2" type="ORF">J7656_00325</name>
</gene>
<feature type="domain" description="Methyltransferase type 11" evidence="1">
    <location>
        <begin position="39"/>
        <end position="137"/>
    </location>
</feature>
<dbReference type="CDD" id="cd02440">
    <property type="entry name" value="AdoMet_MTases"/>
    <property type="match status" value="1"/>
</dbReference>
<dbReference type="SUPFAM" id="SSF53335">
    <property type="entry name" value="S-adenosyl-L-methionine-dependent methyltransferases"/>
    <property type="match status" value="1"/>
</dbReference>
<evidence type="ECO:0000259" key="1">
    <source>
        <dbReference type="Pfam" id="PF08241"/>
    </source>
</evidence>
<name>A0A8T8LLV2_9EURY</name>
<dbReference type="PANTHER" id="PTHR43861">
    <property type="entry name" value="TRANS-ACONITATE 2-METHYLTRANSFERASE-RELATED"/>
    <property type="match status" value="1"/>
</dbReference>